<comment type="catalytic activity">
    <reaction evidence="7">
        <text>L-threonyl-[protein] + ATP = O-phospho-L-threonyl-[protein] + ADP + H(+)</text>
        <dbReference type="Rhea" id="RHEA:46608"/>
        <dbReference type="Rhea" id="RHEA-COMP:11060"/>
        <dbReference type="Rhea" id="RHEA-COMP:11605"/>
        <dbReference type="ChEBI" id="CHEBI:15378"/>
        <dbReference type="ChEBI" id="CHEBI:30013"/>
        <dbReference type="ChEBI" id="CHEBI:30616"/>
        <dbReference type="ChEBI" id="CHEBI:61977"/>
        <dbReference type="ChEBI" id="CHEBI:456216"/>
        <dbReference type="EC" id="2.7.11.1"/>
    </reaction>
</comment>
<dbReference type="EMBL" id="MU006776">
    <property type="protein sequence ID" value="KAF2646308.1"/>
    <property type="molecule type" value="Genomic_DNA"/>
</dbReference>
<feature type="compositionally biased region" description="Basic residues" evidence="9">
    <location>
        <begin position="82"/>
        <end position="93"/>
    </location>
</feature>
<evidence type="ECO:0000256" key="7">
    <source>
        <dbReference type="ARBA" id="ARBA00047899"/>
    </source>
</evidence>
<feature type="compositionally biased region" description="Polar residues" evidence="9">
    <location>
        <begin position="502"/>
        <end position="521"/>
    </location>
</feature>
<dbReference type="OrthoDB" id="21018at2759"/>
<sequence length="730" mass="81619">MPPKQVYGRRTTTKPTAAFSKFITPDKDAVFVDGGRKNVAKPKQATADEIDAIGDVLAKMGFDDDKENAQVNEEEGEVVQVVKKKGRPRKTGRKSVEKEPEINDLIENLTAITIYEEKEATQQDRPQGKKNRPRKSPKPSKDVAVPKGGTHGAPQEQTREPQKHAGKQSTVSPPRTPVRGRKLKAVLIPKRSSSPAMASSPTPELTPDVTPEPEDVYTTYVSSLLSQSYGKRIVSFEKWSSDLVPHFTVSKIAEASFSEVYRLSATSATSGSSDESVLKLVALKTPPNAPLPSQSQGRRARDPKRQAKLDMQAREEKDLWKSHVDDVYSEVKLLQNLNDIPGFTNFREVTVLQGKPSTMFANAWKSWNKTRPKGKKSEFPDPNKKTSYEDTQLWAVVEMQDAGTDCEKVMEAGGVGTVWEVWDVFWGVCLSVAKAEGTCKFEHRDLHLENICIRSSRSPSKDDLTRPFIRDPLKRKLGFTGLDTTVIDYTLSRAEVTACGPTTSHNSPLNLKSNTSVSGSPTEPEVAYLDLNKDTGIFSGDASEEYQYEIYRYMRGVVLYQDPLRNSPPKPNILAVPDTFDTPRRSPRKTAQLTRFDDDGIPETMTPRRSPRKCMTGRSWDPPSDIWKSFHPKTNLIWAHFILFKLLEHLKGSEPTALTPKQVMRNVEAKPDETAKVVKRATRLHKILRKVAEMLEPGELGKKESLGSVQELVVLAIEERWLRVEDVAGS</sequence>
<dbReference type="Proteomes" id="UP000799753">
    <property type="component" value="Unassembled WGS sequence"/>
</dbReference>
<feature type="compositionally biased region" description="Low complexity" evidence="9">
    <location>
        <begin position="192"/>
        <end position="201"/>
    </location>
</feature>
<keyword evidence="4" id="KW-0547">Nucleotide-binding</keyword>
<feature type="region of interest" description="Disordered" evidence="9">
    <location>
        <begin position="116"/>
        <end position="214"/>
    </location>
</feature>
<keyword evidence="5" id="KW-0418">Kinase</keyword>
<comment type="catalytic activity">
    <reaction evidence="8">
        <text>L-seryl-[protein] + ATP = O-phospho-L-seryl-[protein] + ADP + H(+)</text>
        <dbReference type="Rhea" id="RHEA:17989"/>
        <dbReference type="Rhea" id="RHEA-COMP:9863"/>
        <dbReference type="Rhea" id="RHEA-COMP:11604"/>
        <dbReference type="ChEBI" id="CHEBI:15378"/>
        <dbReference type="ChEBI" id="CHEBI:29999"/>
        <dbReference type="ChEBI" id="CHEBI:30616"/>
        <dbReference type="ChEBI" id="CHEBI:83421"/>
        <dbReference type="ChEBI" id="CHEBI:456216"/>
        <dbReference type="EC" id="2.7.11.1"/>
    </reaction>
</comment>
<keyword evidence="12" id="KW-1185">Reference proteome</keyword>
<dbReference type="InterPro" id="IPR024604">
    <property type="entry name" value="GSG2_C"/>
</dbReference>
<evidence type="ECO:0000256" key="8">
    <source>
        <dbReference type="ARBA" id="ARBA00048679"/>
    </source>
</evidence>
<dbReference type="Gene3D" id="3.30.200.20">
    <property type="entry name" value="Phosphorylase Kinase, domain 1"/>
    <property type="match status" value="1"/>
</dbReference>
<evidence type="ECO:0000256" key="6">
    <source>
        <dbReference type="ARBA" id="ARBA00022840"/>
    </source>
</evidence>
<dbReference type="InterPro" id="IPR000719">
    <property type="entry name" value="Prot_kinase_dom"/>
</dbReference>
<dbReference type="InterPro" id="IPR011009">
    <property type="entry name" value="Kinase-like_dom_sf"/>
</dbReference>
<dbReference type="PANTHER" id="PTHR24419:SF18">
    <property type="entry name" value="SERINE_THREONINE-PROTEIN KINASE HASPIN"/>
    <property type="match status" value="1"/>
</dbReference>
<organism evidence="11 12">
    <name type="scientific">Massarina eburnea CBS 473.64</name>
    <dbReference type="NCBI Taxonomy" id="1395130"/>
    <lineage>
        <taxon>Eukaryota</taxon>
        <taxon>Fungi</taxon>
        <taxon>Dikarya</taxon>
        <taxon>Ascomycota</taxon>
        <taxon>Pezizomycotina</taxon>
        <taxon>Dothideomycetes</taxon>
        <taxon>Pleosporomycetidae</taxon>
        <taxon>Pleosporales</taxon>
        <taxon>Massarineae</taxon>
        <taxon>Massarinaceae</taxon>
        <taxon>Massarina</taxon>
    </lineage>
</organism>
<dbReference type="EC" id="2.7.11.1" evidence="1"/>
<evidence type="ECO:0000256" key="5">
    <source>
        <dbReference type="ARBA" id="ARBA00022777"/>
    </source>
</evidence>
<dbReference type="SUPFAM" id="SSF56112">
    <property type="entry name" value="Protein kinase-like (PK-like)"/>
    <property type="match status" value="1"/>
</dbReference>
<dbReference type="Pfam" id="PF12330">
    <property type="entry name" value="Haspin_kinase"/>
    <property type="match status" value="1"/>
</dbReference>
<reference evidence="11" key="1">
    <citation type="journal article" date="2020" name="Stud. Mycol.">
        <title>101 Dothideomycetes genomes: a test case for predicting lifestyles and emergence of pathogens.</title>
        <authorList>
            <person name="Haridas S."/>
            <person name="Albert R."/>
            <person name="Binder M."/>
            <person name="Bloem J."/>
            <person name="Labutti K."/>
            <person name="Salamov A."/>
            <person name="Andreopoulos B."/>
            <person name="Baker S."/>
            <person name="Barry K."/>
            <person name="Bills G."/>
            <person name="Bluhm B."/>
            <person name="Cannon C."/>
            <person name="Castanera R."/>
            <person name="Culley D."/>
            <person name="Daum C."/>
            <person name="Ezra D."/>
            <person name="Gonzalez J."/>
            <person name="Henrissat B."/>
            <person name="Kuo A."/>
            <person name="Liang C."/>
            <person name="Lipzen A."/>
            <person name="Lutzoni F."/>
            <person name="Magnuson J."/>
            <person name="Mondo S."/>
            <person name="Nolan M."/>
            <person name="Ohm R."/>
            <person name="Pangilinan J."/>
            <person name="Park H.-J."/>
            <person name="Ramirez L."/>
            <person name="Alfaro M."/>
            <person name="Sun H."/>
            <person name="Tritt A."/>
            <person name="Yoshinaga Y."/>
            <person name="Zwiers L.-H."/>
            <person name="Turgeon B."/>
            <person name="Goodwin S."/>
            <person name="Spatafora J."/>
            <person name="Crous P."/>
            <person name="Grigoriev I."/>
        </authorList>
    </citation>
    <scope>NUCLEOTIDE SEQUENCE</scope>
    <source>
        <strain evidence="11">CBS 473.64</strain>
    </source>
</reference>
<dbReference type="GO" id="GO:0005634">
    <property type="term" value="C:nucleus"/>
    <property type="evidence" value="ECO:0007669"/>
    <property type="project" value="TreeGrafter"/>
</dbReference>
<feature type="compositionally biased region" description="Basic residues" evidence="9">
    <location>
        <begin position="128"/>
        <end position="138"/>
    </location>
</feature>
<evidence type="ECO:0000313" key="12">
    <source>
        <dbReference type="Proteomes" id="UP000799753"/>
    </source>
</evidence>
<feature type="region of interest" description="Disordered" evidence="9">
    <location>
        <begin position="65"/>
        <end position="101"/>
    </location>
</feature>
<dbReference type="SMART" id="SM01331">
    <property type="entry name" value="DUF3635"/>
    <property type="match status" value="1"/>
</dbReference>
<gene>
    <name evidence="11" type="ORF">P280DRAFT_464554</name>
</gene>
<dbReference type="Gene3D" id="1.10.510.10">
    <property type="entry name" value="Transferase(Phosphotransferase) domain 1"/>
    <property type="match status" value="1"/>
</dbReference>
<dbReference type="AlphaFoldDB" id="A0A6A6SIS9"/>
<name>A0A6A6SIS9_9PLEO</name>
<evidence type="ECO:0000313" key="11">
    <source>
        <dbReference type="EMBL" id="KAF2646308.1"/>
    </source>
</evidence>
<dbReference type="PROSITE" id="PS50011">
    <property type="entry name" value="PROTEIN_KINASE_DOM"/>
    <property type="match status" value="1"/>
</dbReference>
<dbReference type="GO" id="GO:0000278">
    <property type="term" value="P:mitotic cell cycle"/>
    <property type="evidence" value="ECO:0007669"/>
    <property type="project" value="TreeGrafter"/>
</dbReference>
<evidence type="ECO:0000256" key="9">
    <source>
        <dbReference type="SAM" id="MobiDB-lite"/>
    </source>
</evidence>
<keyword evidence="3" id="KW-0808">Transferase</keyword>
<feature type="region of interest" description="Disordered" evidence="9">
    <location>
        <begin position="598"/>
        <end position="618"/>
    </location>
</feature>
<evidence type="ECO:0000256" key="1">
    <source>
        <dbReference type="ARBA" id="ARBA00012513"/>
    </source>
</evidence>
<dbReference type="PANTHER" id="PTHR24419">
    <property type="entry name" value="INTERLEUKIN-1 RECEPTOR-ASSOCIATED KINASE"/>
    <property type="match status" value="1"/>
</dbReference>
<dbReference type="GO" id="GO:0005524">
    <property type="term" value="F:ATP binding"/>
    <property type="evidence" value="ECO:0007669"/>
    <property type="project" value="UniProtKB-KW"/>
</dbReference>
<evidence type="ECO:0000256" key="4">
    <source>
        <dbReference type="ARBA" id="ARBA00022741"/>
    </source>
</evidence>
<accession>A0A6A6SIS9</accession>
<dbReference type="GO" id="GO:0005737">
    <property type="term" value="C:cytoplasm"/>
    <property type="evidence" value="ECO:0007669"/>
    <property type="project" value="TreeGrafter"/>
</dbReference>
<proteinExistence type="predicted"/>
<keyword evidence="2" id="KW-0723">Serine/threonine-protein kinase</keyword>
<feature type="region of interest" description="Disordered" evidence="9">
    <location>
        <begin position="502"/>
        <end position="522"/>
    </location>
</feature>
<keyword evidence="6" id="KW-0067">ATP-binding</keyword>
<feature type="region of interest" description="Disordered" evidence="9">
    <location>
        <begin position="284"/>
        <end position="313"/>
    </location>
</feature>
<dbReference type="GO" id="GO:0072354">
    <property type="term" value="F:histone H3T3 kinase activity"/>
    <property type="evidence" value="ECO:0007669"/>
    <property type="project" value="TreeGrafter"/>
</dbReference>
<feature type="compositionally biased region" description="Basic and acidic residues" evidence="9">
    <location>
        <begin position="299"/>
        <end position="313"/>
    </location>
</feature>
<evidence type="ECO:0000256" key="2">
    <source>
        <dbReference type="ARBA" id="ARBA00022527"/>
    </source>
</evidence>
<protein>
    <recommendedName>
        <fullName evidence="1">non-specific serine/threonine protein kinase</fullName>
        <ecNumber evidence="1">2.7.11.1</ecNumber>
    </recommendedName>
</protein>
<evidence type="ECO:0000256" key="3">
    <source>
        <dbReference type="ARBA" id="ARBA00022679"/>
    </source>
</evidence>
<feature type="region of interest" description="Disordered" evidence="9">
    <location>
        <begin position="570"/>
        <end position="589"/>
    </location>
</feature>
<feature type="domain" description="Protein kinase" evidence="10">
    <location>
        <begin position="246"/>
        <end position="634"/>
    </location>
</feature>
<evidence type="ECO:0000259" key="10">
    <source>
        <dbReference type="PROSITE" id="PS50011"/>
    </source>
</evidence>
<dbReference type="GO" id="GO:0035556">
    <property type="term" value="P:intracellular signal transduction"/>
    <property type="evidence" value="ECO:0007669"/>
    <property type="project" value="TreeGrafter"/>
</dbReference>